<dbReference type="EMBL" id="AAOF01000022">
    <property type="protein sequence ID" value="EAR20420.1"/>
    <property type="molecule type" value="Genomic_DNA"/>
</dbReference>
<gene>
    <name evidence="2" type="ORF">NB231_13866</name>
</gene>
<accession>A4BUZ9</accession>
<proteinExistence type="predicted"/>
<organism evidence="2 3">
    <name type="scientific">Nitrococcus mobilis Nb-231</name>
    <dbReference type="NCBI Taxonomy" id="314278"/>
    <lineage>
        <taxon>Bacteria</taxon>
        <taxon>Pseudomonadati</taxon>
        <taxon>Pseudomonadota</taxon>
        <taxon>Gammaproteobacteria</taxon>
        <taxon>Chromatiales</taxon>
        <taxon>Ectothiorhodospiraceae</taxon>
        <taxon>Nitrococcus</taxon>
    </lineage>
</organism>
<sequence length="87" mass="9781">MATKNVPPTNTHHTTDHFAKVAHEAVDRAARHGAQAEEHLREAGDHYSEQSRQAIDWMTRYIHEHPYAALGWAVAGGFVLGKLLRSR</sequence>
<protein>
    <submittedName>
        <fullName evidence="2">Uncharacterized protein</fullName>
    </submittedName>
</protein>
<reference evidence="2 3" key="1">
    <citation type="submission" date="2006-02" db="EMBL/GenBank/DDBJ databases">
        <authorList>
            <person name="Waterbury J."/>
            <person name="Ferriera S."/>
            <person name="Johnson J."/>
            <person name="Kravitz S."/>
            <person name="Halpern A."/>
            <person name="Remington K."/>
            <person name="Beeson K."/>
            <person name="Tran B."/>
            <person name="Rogers Y.-H."/>
            <person name="Friedman R."/>
            <person name="Venter J.C."/>
        </authorList>
    </citation>
    <scope>NUCLEOTIDE SEQUENCE [LARGE SCALE GENOMIC DNA]</scope>
    <source>
        <strain evidence="2 3">Nb-231</strain>
    </source>
</reference>
<feature type="region of interest" description="Disordered" evidence="1">
    <location>
        <begin position="26"/>
        <end position="49"/>
    </location>
</feature>
<dbReference type="HOGENOM" id="CLU_132623_5_0_6"/>
<evidence type="ECO:0000313" key="3">
    <source>
        <dbReference type="Proteomes" id="UP000003374"/>
    </source>
</evidence>
<dbReference type="Proteomes" id="UP000003374">
    <property type="component" value="Unassembled WGS sequence"/>
</dbReference>
<dbReference type="RefSeq" id="WP_005003630.1">
    <property type="nucleotide sequence ID" value="NZ_CH672427.1"/>
</dbReference>
<name>A4BUZ9_9GAMM</name>
<dbReference type="AlphaFoldDB" id="A4BUZ9"/>
<dbReference type="OrthoDB" id="6167875at2"/>
<comment type="caution">
    <text evidence="2">The sequence shown here is derived from an EMBL/GenBank/DDBJ whole genome shotgun (WGS) entry which is preliminary data.</text>
</comment>
<evidence type="ECO:0000313" key="2">
    <source>
        <dbReference type="EMBL" id="EAR20420.1"/>
    </source>
</evidence>
<keyword evidence="3" id="KW-1185">Reference proteome</keyword>
<dbReference type="STRING" id="314278.NB231_13866"/>
<evidence type="ECO:0000256" key="1">
    <source>
        <dbReference type="SAM" id="MobiDB-lite"/>
    </source>
</evidence>